<protein>
    <submittedName>
        <fullName evidence="8">Phenoxybenzoate dioxygenase subunit beta</fullName>
        <ecNumber evidence="8">1.-.-.-</ecNumber>
    </submittedName>
</protein>
<keyword evidence="9" id="KW-1185">Reference proteome</keyword>
<keyword evidence="2" id="KW-0479">Metal-binding</keyword>
<dbReference type="Gene3D" id="2.40.30.10">
    <property type="entry name" value="Translation factors"/>
    <property type="match status" value="1"/>
</dbReference>
<dbReference type="SUPFAM" id="SSF50022">
    <property type="entry name" value="ISP domain"/>
    <property type="match status" value="1"/>
</dbReference>
<dbReference type="Proteomes" id="UP000414136">
    <property type="component" value="Unassembled WGS sequence"/>
</dbReference>
<dbReference type="InterPro" id="IPR001041">
    <property type="entry name" value="2Fe-2S_ferredoxin-type"/>
</dbReference>
<organism evidence="8 9">
    <name type="scientific">Pandoraea captiosa</name>
    <dbReference type="NCBI Taxonomy" id="2508302"/>
    <lineage>
        <taxon>Bacteria</taxon>
        <taxon>Pseudomonadati</taxon>
        <taxon>Pseudomonadota</taxon>
        <taxon>Betaproteobacteria</taxon>
        <taxon>Burkholderiales</taxon>
        <taxon>Burkholderiaceae</taxon>
        <taxon>Pandoraea</taxon>
    </lineage>
</organism>
<dbReference type="PRINTS" id="PR00409">
    <property type="entry name" value="PHDIOXRDTASE"/>
</dbReference>
<keyword evidence="8" id="KW-0560">Oxidoreductase</keyword>
<dbReference type="InterPro" id="IPR036010">
    <property type="entry name" value="2Fe-2S_ferredoxin-like_sf"/>
</dbReference>
<dbReference type="PROSITE" id="PS51296">
    <property type="entry name" value="RIESKE"/>
    <property type="match status" value="1"/>
</dbReference>
<dbReference type="SUPFAM" id="SSF63380">
    <property type="entry name" value="Riboflavin synthase domain-like"/>
    <property type="match status" value="1"/>
</dbReference>
<dbReference type="EC" id="1.-.-.-" evidence="8"/>
<dbReference type="AlphaFoldDB" id="A0A5E4ZWF9"/>
<keyword evidence="8" id="KW-0223">Dioxygenase</keyword>
<feature type="domain" description="2Fe-2S ferredoxin-type" evidence="5">
    <location>
        <begin position="503"/>
        <end position="588"/>
    </location>
</feature>
<evidence type="ECO:0000259" key="5">
    <source>
        <dbReference type="PROSITE" id="PS51085"/>
    </source>
</evidence>
<dbReference type="CDD" id="cd03469">
    <property type="entry name" value="Rieske_RO_Alpha_N"/>
    <property type="match status" value="1"/>
</dbReference>
<dbReference type="PROSITE" id="PS00197">
    <property type="entry name" value="2FE2S_FER_1"/>
    <property type="match status" value="1"/>
</dbReference>
<dbReference type="Gene3D" id="2.102.10.10">
    <property type="entry name" value="Rieske [2Fe-2S] iron-sulphur domain"/>
    <property type="match status" value="1"/>
</dbReference>
<sequence>MQKFVRDGWYPVATSSDLAWRHVHHTTLGGQELALWRDDNGLVNAWENRCPHRGLRLSLGVNLGHELRCQYHGWTYETGSGGCTFVPAHRERDASQTTSACAQTFAILEADGLIWASLGAPDIEPVRFGNSQDRLVRATMRSLPINASPDDVVLALTHQAGRFAKFFSGTEESLEARQVRTYAVELVSTEDVTRAILFHVQPHSKGKAVVHAQGVFSTPPSIATRSHFSLLFNEFRRAIEISAAPVSIVKSDATEARSQEPSAVVVAFPKAANTELTCKVTARSQETPDIISLHLTPVNRSVPAISPGMHVSVSTPAGAIRQYSVINAPDERDAFIIGVKLEAQSRGGSRSMHEDVVEGTELRVTVPRNGFPLVRTGRRPILVAGGIGITPILAMAQALDARGDDFALHYFVRGPEHTPFVERLRELDDKVTLHLGLNPDETREALGKIFSASEPQHSDVYTCGPGVMIGTVREVASHHGIPEDNIRFELFKNDDAPTGGDAFEVELAKSGKAFSVSGDTSLLKACWDHGVEIDASCEQGVCGTCLTGVVSGEIEHHDTYLSKQERESGKWIMPCVSRCKSGKLVLDI</sequence>
<evidence type="ECO:0000256" key="3">
    <source>
        <dbReference type="ARBA" id="ARBA00023004"/>
    </source>
</evidence>
<dbReference type="SUPFAM" id="SSF52343">
    <property type="entry name" value="Ferredoxin reductase-like, C-terminal NADP-linked domain"/>
    <property type="match status" value="1"/>
</dbReference>
<dbReference type="CDD" id="cd00207">
    <property type="entry name" value="fer2"/>
    <property type="match status" value="1"/>
</dbReference>
<dbReference type="InterPro" id="IPR017941">
    <property type="entry name" value="Rieske_2Fe-2S"/>
</dbReference>
<evidence type="ECO:0000313" key="9">
    <source>
        <dbReference type="Proteomes" id="UP000414136"/>
    </source>
</evidence>
<dbReference type="PROSITE" id="PS51384">
    <property type="entry name" value="FAD_FR"/>
    <property type="match status" value="1"/>
</dbReference>
<accession>A0A5E4ZWF9</accession>
<evidence type="ECO:0000313" key="8">
    <source>
        <dbReference type="EMBL" id="VVE64633.1"/>
    </source>
</evidence>
<dbReference type="SUPFAM" id="SSF54292">
    <property type="entry name" value="2Fe-2S ferredoxin-like"/>
    <property type="match status" value="1"/>
</dbReference>
<dbReference type="Pfam" id="PF00111">
    <property type="entry name" value="Fer2"/>
    <property type="match status" value="1"/>
</dbReference>
<dbReference type="InterPro" id="IPR006058">
    <property type="entry name" value="2Fe2S_fd_BS"/>
</dbReference>
<dbReference type="Pfam" id="PF00355">
    <property type="entry name" value="Rieske"/>
    <property type="match status" value="1"/>
</dbReference>
<dbReference type="InterPro" id="IPR017938">
    <property type="entry name" value="Riboflavin_synthase-like_b-brl"/>
</dbReference>
<dbReference type="CDD" id="cd06185">
    <property type="entry name" value="PDR_like"/>
    <property type="match status" value="1"/>
</dbReference>
<evidence type="ECO:0000259" key="7">
    <source>
        <dbReference type="PROSITE" id="PS51384"/>
    </source>
</evidence>
<dbReference type="InterPro" id="IPR039261">
    <property type="entry name" value="FNR_nucleotide-bd"/>
</dbReference>
<dbReference type="GO" id="GO:0046872">
    <property type="term" value="F:metal ion binding"/>
    <property type="evidence" value="ECO:0007669"/>
    <property type="project" value="UniProtKB-KW"/>
</dbReference>
<keyword evidence="1" id="KW-0001">2Fe-2S</keyword>
<evidence type="ECO:0000256" key="2">
    <source>
        <dbReference type="ARBA" id="ARBA00022723"/>
    </source>
</evidence>
<gene>
    <name evidence="8" type="primary">pobB_1</name>
    <name evidence="8" type="ORF">PCA31118_01670</name>
</gene>
<dbReference type="Gene3D" id="3.40.50.80">
    <property type="entry name" value="Nucleotide-binding domain of ferredoxin-NADP reductase (FNR) module"/>
    <property type="match status" value="1"/>
</dbReference>
<dbReference type="InterPro" id="IPR052353">
    <property type="entry name" value="Benzoxazolinone_Detox_Enz"/>
</dbReference>
<dbReference type="InterPro" id="IPR036922">
    <property type="entry name" value="Rieske_2Fe-2S_sf"/>
</dbReference>
<dbReference type="GO" id="GO:0051213">
    <property type="term" value="F:dioxygenase activity"/>
    <property type="evidence" value="ECO:0007669"/>
    <property type="project" value="UniProtKB-KW"/>
</dbReference>
<evidence type="ECO:0000259" key="6">
    <source>
        <dbReference type="PROSITE" id="PS51296"/>
    </source>
</evidence>
<dbReference type="PROSITE" id="PS51085">
    <property type="entry name" value="2FE2S_FER_2"/>
    <property type="match status" value="1"/>
</dbReference>
<feature type="domain" description="FAD-binding FR-type" evidence="7">
    <location>
        <begin position="273"/>
        <end position="374"/>
    </location>
</feature>
<dbReference type="Gene3D" id="3.10.20.30">
    <property type="match status" value="1"/>
</dbReference>
<dbReference type="PANTHER" id="PTHR30212:SF2">
    <property type="entry name" value="PROTEIN YIIM"/>
    <property type="match status" value="1"/>
</dbReference>
<keyword evidence="3" id="KW-0408">Iron</keyword>
<dbReference type="EMBL" id="CABPSQ010000002">
    <property type="protein sequence ID" value="VVE64633.1"/>
    <property type="molecule type" value="Genomic_DNA"/>
</dbReference>
<name>A0A5E4ZWF9_9BURK</name>
<proteinExistence type="predicted"/>
<dbReference type="RefSeq" id="WP_150624722.1">
    <property type="nucleotide sequence ID" value="NZ_CABPSQ010000002.1"/>
</dbReference>
<evidence type="ECO:0000256" key="4">
    <source>
        <dbReference type="ARBA" id="ARBA00023014"/>
    </source>
</evidence>
<dbReference type="PANTHER" id="PTHR30212">
    <property type="entry name" value="PROTEIN YIIM"/>
    <property type="match status" value="1"/>
</dbReference>
<feature type="domain" description="Rieske" evidence="6">
    <location>
        <begin position="9"/>
        <end position="116"/>
    </location>
</feature>
<dbReference type="InterPro" id="IPR012675">
    <property type="entry name" value="Beta-grasp_dom_sf"/>
</dbReference>
<keyword evidence="4" id="KW-0411">Iron-sulfur</keyword>
<dbReference type="OrthoDB" id="9769355at2"/>
<dbReference type="GO" id="GO:0051537">
    <property type="term" value="F:2 iron, 2 sulfur cluster binding"/>
    <property type="evidence" value="ECO:0007669"/>
    <property type="project" value="UniProtKB-KW"/>
</dbReference>
<evidence type="ECO:0000256" key="1">
    <source>
        <dbReference type="ARBA" id="ARBA00022714"/>
    </source>
</evidence>
<reference evidence="8 9" key="1">
    <citation type="submission" date="2019-08" db="EMBL/GenBank/DDBJ databases">
        <authorList>
            <person name="Peeters C."/>
        </authorList>
    </citation>
    <scope>NUCLEOTIDE SEQUENCE [LARGE SCALE GENOMIC DNA]</scope>
    <source>
        <strain evidence="8 9">LMG 31118</strain>
    </source>
</reference>
<dbReference type="InterPro" id="IPR017927">
    <property type="entry name" value="FAD-bd_FR_type"/>
</dbReference>